<dbReference type="GO" id="GO:0005886">
    <property type="term" value="C:plasma membrane"/>
    <property type="evidence" value="ECO:0007669"/>
    <property type="project" value="UniProtKB-SubCell"/>
</dbReference>
<dbReference type="PANTHER" id="PTHR24072">
    <property type="entry name" value="RHO FAMILY GTPASE"/>
    <property type="match status" value="1"/>
</dbReference>
<dbReference type="GO" id="GO:0017157">
    <property type="term" value="P:regulation of exocytosis"/>
    <property type="evidence" value="ECO:0007669"/>
    <property type="project" value="UniProtKB-ARBA"/>
</dbReference>
<dbReference type="GO" id="GO:0030036">
    <property type="term" value="P:actin cytoskeleton organization"/>
    <property type="evidence" value="ECO:0007669"/>
    <property type="project" value="UniProtKB-ARBA"/>
</dbReference>
<keyword evidence="4" id="KW-0488">Methylation</keyword>
<keyword evidence="5" id="KW-0547">Nucleotide-binding</keyword>
<dbReference type="PROSITE" id="PS51419">
    <property type="entry name" value="RAB"/>
    <property type="match status" value="1"/>
</dbReference>
<evidence type="ECO:0000256" key="5">
    <source>
        <dbReference type="ARBA" id="ARBA00022741"/>
    </source>
</evidence>
<comment type="similarity">
    <text evidence="2">Belongs to the small GTPase superfamily. Rho family.</text>
</comment>
<dbReference type="InterPro" id="IPR003578">
    <property type="entry name" value="Small_GTPase_Rho"/>
</dbReference>
<dbReference type="RefSeq" id="XP_036631860.1">
    <property type="nucleotide sequence ID" value="XM_036775841.1"/>
</dbReference>
<accession>A0A8H6ZXC3</accession>
<dbReference type="NCBIfam" id="TIGR00231">
    <property type="entry name" value="small_GTP"/>
    <property type="match status" value="1"/>
</dbReference>
<dbReference type="SUPFAM" id="SSF52540">
    <property type="entry name" value="P-loop containing nucleoside triphosphate hydrolases"/>
    <property type="match status" value="1"/>
</dbReference>
<dbReference type="GO" id="GO:0007264">
    <property type="term" value="P:small GTPase-mediated signal transduction"/>
    <property type="evidence" value="ECO:0007669"/>
    <property type="project" value="InterPro"/>
</dbReference>
<evidence type="ECO:0000256" key="2">
    <source>
        <dbReference type="ARBA" id="ARBA00010142"/>
    </source>
</evidence>
<evidence type="ECO:0000313" key="12">
    <source>
        <dbReference type="Proteomes" id="UP000623687"/>
    </source>
</evidence>
<dbReference type="AlphaFoldDB" id="A0A8H6ZXC3"/>
<dbReference type="SMART" id="SM00175">
    <property type="entry name" value="RAB"/>
    <property type="match status" value="1"/>
</dbReference>
<protein>
    <recommendedName>
        <fullName evidence="10">GTP-binding protein RHO3</fullName>
    </recommendedName>
</protein>
<dbReference type="InterPro" id="IPR005225">
    <property type="entry name" value="Small_GTP-bd"/>
</dbReference>
<dbReference type="GO" id="GO:0005525">
    <property type="term" value="F:GTP binding"/>
    <property type="evidence" value="ECO:0007669"/>
    <property type="project" value="UniProtKB-KW"/>
</dbReference>
<evidence type="ECO:0000256" key="9">
    <source>
        <dbReference type="ARBA" id="ARBA00023289"/>
    </source>
</evidence>
<gene>
    <name evidence="11" type="primary">RHO3</name>
    <name evidence="11" type="ORF">PC9H_006290</name>
</gene>
<reference evidence="11" key="1">
    <citation type="submission" date="2019-07" db="EMBL/GenBank/DDBJ databases">
        <authorList>
            <person name="Palmer J.M."/>
        </authorList>
    </citation>
    <scope>NUCLEOTIDE SEQUENCE</scope>
    <source>
        <strain evidence="11">PC9</strain>
    </source>
</reference>
<evidence type="ECO:0000256" key="8">
    <source>
        <dbReference type="ARBA" id="ARBA00023288"/>
    </source>
</evidence>
<evidence type="ECO:0000256" key="7">
    <source>
        <dbReference type="ARBA" id="ARBA00023136"/>
    </source>
</evidence>
<dbReference type="EMBL" id="JACETU010000004">
    <property type="protein sequence ID" value="KAF7430582.1"/>
    <property type="molecule type" value="Genomic_DNA"/>
</dbReference>
<evidence type="ECO:0000256" key="10">
    <source>
        <dbReference type="ARBA" id="ARBA00067968"/>
    </source>
</evidence>
<dbReference type="GO" id="GO:0007163">
    <property type="term" value="P:establishment or maintenance of cell polarity"/>
    <property type="evidence" value="ECO:0007669"/>
    <property type="project" value="UniProtKB-ARBA"/>
</dbReference>
<dbReference type="GeneID" id="59376108"/>
<dbReference type="FunFam" id="3.40.50.300:FF:000780">
    <property type="entry name" value="Rho GTPase Rho3"/>
    <property type="match status" value="1"/>
</dbReference>
<evidence type="ECO:0000256" key="6">
    <source>
        <dbReference type="ARBA" id="ARBA00023134"/>
    </source>
</evidence>
<name>A0A8H6ZXC3_PLEOS</name>
<evidence type="ECO:0000256" key="3">
    <source>
        <dbReference type="ARBA" id="ARBA00022475"/>
    </source>
</evidence>
<comment type="caution">
    <text evidence="11">The sequence shown here is derived from an EMBL/GenBank/DDBJ whole genome shotgun (WGS) entry which is preliminary data.</text>
</comment>
<evidence type="ECO:0000256" key="1">
    <source>
        <dbReference type="ARBA" id="ARBA00004193"/>
    </source>
</evidence>
<keyword evidence="6" id="KW-0342">GTP-binding</keyword>
<proteinExistence type="inferred from homology"/>
<dbReference type="PROSITE" id="PS51421">
    <property type="entry name" value="RAS"/>
    <property type="match status" value="1"/>
</dbReference>
<comment type="subcellular location">
    <subcellularLocation>
        <location evidence="1">Cell membrane</location>
        <topology evidence="1">Lipid-anchor</topology>
    </subcellularLocation>
</comment>
<dbReference type="SMART" id="SM00174">
    <property type="entry name" value="RHO"/>
    <property type="match status" value="1"/>
</dbReference>
<dbReference type="VEuPathDB" id="FungiDB:PC9H_006290"/>
<organism evidence="11 12">
    <name type="scientific">Pleurotus ostreatus</name>
    <name type="common">Oyster mushroom</name>
    <name type="synonym">White-rot fungus</name>
    <dbReference type="NCBI Taxonomy" id="5322"/>
    <lineage>
        <taxon>Eukaryota</taxon>
        <taxon>Fungi</taxon>
        <taxon>Dikarya</taxon>
        <taxon>Basidiomycota</taxon>
        <taxon>Agaricomycotina</taxon>
        <taxon>Agaricomycetes</taxon>
        <taxon>Agaricomycetidae</taxon>
        <taxon>Agaricales</taxon>
        <taxon>Pleurotineae</taxon>
        <taxon>Pleurotaceae</taxon>
        <taxon>Pleurotus</taxon>
    </lineage>
</organism>
<dbReference type="InterPro" id="IPR027417">
    <property type="entry name" value="P-loop_NTPase"/>
</dbReference>
<keyword evidence="7" id="KW-0472">Membrane</keyword>
<keyword evidence="12" id="KW-1185">Reference proteome</keyword>
<dbReference type="InterPro" id="IPR001806">
    <property type="entry name" value="Small_GTPase"/>
</dbReference>
<evidence type="ECO:0000313" key="11">
    <source>
        <dbReference type="EMBL" id="KAF7430582.1"/>
    </source>
</evidence>
<evidence type="ECO:0000256" key="4">
    <source>
        <dbReference type="ARBA" id="ARBA00022481"/>
    </source>
</evidence>
<dbReference type="PROSITE" id="PS51420">
    <property type="entry name" value="RHO"/>
    <property type="match status" value="1"/>
</dbReference>
<dbReference type="Pfam" id="PF00071">
    <property type="entry name" value="Ras"/>
    <property type="match status" value="1"/>
</dbReference>
<keyword evidence="8" id="KW-0449">Lipoprotein</keyword>
<dbReference type="SMART" id="SM00173">
    <property type="entry name" value="RAS"/>
    <property type="match status" value="1"/>
</dbReference>
<dbReference type="Proteomes" id="UP000623687">
    <property type="component" value="Unassembled WGS sequence"/>
</dbReference>
<keyword evidence="3" id="KW-1003">Cell membrane</keyword>
<sequence>MKAPKVTFLIEDHVPISWCFLCHFKFSGFNAALTLRLFRRNLLSFARTSSYGNLWNIKRELIWETTGRSLHTDITKASQFPNVQTFIVQIFAKRFPSGLCSTMLENVVQKKVVVCGDGACGKTSLLNVFTRGFFTSVYEPTVFENYVHDIQVDDQLVELSLWDTAGQEEFDRLRSLSYAETHVIMICFSVDNPTSLENVESKWLDEILEYCPGVKVPLKCDLREDRAVKERLIRYGTHPVEYEEGLAVARRIRASRYLECSSKHNRGVAEVFYEAARVSLSTRSKGSSSGCIIM</sequence>
<dbReference type="Gene3D" id="3.40.50.300">
    <property type="entry name" value="P-loop containing nucleotide triphosphate hydrolases"/>
    <property type="match status" value="1"/>
</dbReference>
<dbReference type="PRINTS" id="PR00449">
    <property type="entry name" value="RASTRNSFRMNG"/>
</dbReference>
<keyword evidence="9" id="KW-0636">Prenylation</keyword>
<dbReference type="OrthoDB" id="8830751at2759"/>
<dbReference type="GO" id="GO:0003924">
    <property type="term" value="F:GTPase activity"/>
    <property type="evidence" value="ECO:0007669"/>
    <property type="project" value="InterPro"/>
</dbReference>